<dbReference type="EMBL" id="JAGYWB010000015">
    <property type="protein sequence ID" value="KAI0498094.1"/>
    <property type="molecule type" value="Genomic_DNA"/>
</dbReference>
<proteinExistence type="predicted"/>
<evidence type="ECO:0000256" key="1">
    <source>
        <dbReference type="SAM" id="MobiDB-lite"/>
    </source>
</evidence>
<feature type="compositionally biased region" description="Basic and acidic residues" evidence="1">
    <location>
        <begin position="49"/>
        <end position="62"/>
    </location>
</feature>
<reference evidence="2" key="1">
    <citation type="journal article" date="2022" name="Front. Genet.">
        <title>Chromosome-Scale Assembly of the Dendrobium nobile Genome Provides Insights Into the Molecular Mechanism of the Biosynthesis of the Medicinal Active Ingredient of Dendrobium.</title>
        <authorList>
            <person name="Xu Q."/>
            <person name="Niu S.-C."/>
            <person name="Li K.-L."/>
            <person name="Zheng P.-J."/>
            <person name="Zhang X.-J."/>
            <person name="Jia Y."/>
            <person name="Liu Y."/>
            <person name="Niu Y.-X."/>
            <person name="Yu L.-H."/>
            <person name="Chen D.-F."/>
            <person name="Zhang G.-Q."/>
        </authorList>
    </citation>
    <scope>NUCLEOTIDE SEQUENCE</scope>
    <source>
        <tissue evidence="2">Leaf</tissue>
    </source>
</reference>
<evidence type="ECO:0000313" key="3">
    <source>
        <dbReference type="Proteomes" id="UP000829196"/>
    </source>
</evidence>
<sequence length="103" mass="11876">MKKDLNFLHGPSFDYRDSIPIGARSMALRAVRGRYAIALIFVERERQEWNERGREGERERGRSAGSQVSPKELRGARDSPRASAFSVRPPRDSLHAKQRWILN</sequence>
<protein>
    <submittedName>
        <fullName evidence="2">Uncharacterized protein</fullName>
    </submittedName>
</protein>
<dbReference type="AlphaFoldDB" id="A0A8T3AQ35"/>
<gene>
    <name evidence="2" type="ORF">KFK09_021335</name>
</gene>
<feature type="region of interest" description="Disordered" evidence="1">
    <location>
        <begin position="49"/>
        <end position="103"/>
    </location>
</feature>
<organism evidence="2 3">
    <name type="scientific">Dendrobium nobile</name>
    <name type="common">Orchid</name>
    <dbReference type="NCBI Taxonomy" id="94219"/>
    <lineage>
        <taxon>Eukaryota</taxon>
        <taxon>Viridiplantae</taxon>
        <taxon>Streptophyta</taxon>
        <taxon>Embryophyta</taxon>
        <taxon>Tracheophyta</taxon>
        <taxon>Spermatophyta</taxon>
        <taxon>Magnoliopsida</taxon>
        <taxon>Liliopsida</taxon>
        <taxon>Asparagales</taxon>
        <taxon>Orchidaceae</taxon>
        <taxon>Epidendroideae</taxon>
        <taxon>Malaxideae</taxon>
        <taxon>Dendrobiinae</taxon>
        <taxon>Dendrobium</taxon>
    </lineage>
</organism>
<comment type="caution">
    <text evidence="2">The sequence shown here is derived from an EMBL/GenBank/DDBJ whole genome shotgun (WGS) entry which is preliminary data.</text>
</comment>
<keyword evidence="3" id="KW-1185">Reference proteome</keyword>
<name>A0A8T3AQ35_DENNO</name>
<evidence type="ECO:0000313" key="2">
    <source>
        <dbReference type="EMBL" id="KAI0498094.1"/>
    </source>
</evidence>
<feature type="compositionally biased region" description="Basic and acidic residues" evidence="1">
    <location>
        <begin position="71"/>
        <end position="80"/>
    </location>
</feature>
<dbReference type="Proteomes" id="UP000829196">
    <property type="component" value="Unassembled WGS sequence"/>
</dbReference>
<accession>A0A8T3AQ35</accession>